<proteinExistence type="predicted"/>
<dbReference type="EMBL" id="BAAAHE010000044">
    <property type="protein sequence ID" value="GAA0632485.1"/>
    <property type="molecule type" value="Genomic_DNA"/>
</dbReference>
<name>A0ABP3SCD4_9ACTN</name>
<dbReference type="Proteomes" id="UP001500957">
    <property type="component" value="Unassembled WGS sequence"/>
</dbReference>
<evidence type="ECO:0000313" key="2">
    <source>
        <dbReference type="EMBL" id="GAA0632485.1"/>
    </source>
</evidence>
<protein>
    <submittedName>
        <fullName evidence="2">Uncharacterized protein</fullName>
    </submittedName>
</protein>
<comment type="caution">
    <text evidence="2">The sequence shown here is derived from an EMBL/GenBank/DDBJ whole genome shotgun (WGS) entry which is preliminary data.</text>
</comment>
<organism evidence="2 3">
    <name type="scientific">Sporichthya brevicatena</name>
    <dbReference type="NCBI Taxonomy" id="171442"/>
    <lineage>
        <taxon>Bacteria</taxon>
        <taxon>Bacillati</taxon>
        <taxon>Actinomycetota</taxon>
        <taxon>Actinomycetes</taxon>
        <taxon>Sporichthyales</taxon>
        <taxon>Sporichthyaceae</taxon>
        <taxon>Sporichthya</taxon>
    </lineage>
</organism>
<reference evidence="3" key="1">
    <citation type="journal article" date="2019" name="Int. J. Syst. Evol. Microbiol.">
        <title>The Global Catalogue of Microorganisms (GCM) 10K type strain sequencing project: providing services to taxonomists for standard genome sequencing and annotation.</title>
        <authorList>
            <consortium name="The Broad Institute Genomics Platform"/>
            <consortium name="The Broad Institute Genome Sequencing Center for Infectious Disease"/>
            <person name="Wu L."/>
            <person name="Ma J."/>
        </authorList>
    </citation>
    <scope>NUCLEOTIDE SEQUENCE [LARGE SCALE GENOMIC DNA]</scope>
    <source>
        <strain evidence="3">JCM 10671</strain>
    </source>
</reference>
<keyword evidence="3" id="KW-1185">Reference proteome</keyword>
<sequence>MASRGKPIDVHAKLAELKTLVSDARAMPLSASCLVNRADVLARIAEIEGALPRQLSEAESVLADADAVIAEAQEQAVAVLAEAAVERDRRLEMTPEGSEAVAWAAQVRAEAEADATARITEADEYVDSRLAHFEVILEKTLELARRAPEDATADPVAHLTELTTSLDRTLTAVRRGRDRLAGKHHMEELGDHLRALEDDPFADPDPLTETLPER</sequence>
<accession>A0ABP3SCD4</accession>
<gene>
    <name evidence="2" type="ORF">GCM10009547_40410</name>
</gene>
<feature type="region of interest" description="Disordered" evidence="1">
    <location>
        <begin position="191"/>
        <end position="214"/>
    </location>
</feature>
<evidence type="ECO:0000256" key="1">
    <source>
        <dbReference type="SAM" id="MobiDB-lite"/>
    </source>
</evidence>
<dbReference type="RefSeq" id="WP_344608141.1">
    <property type="nucleotide sequence ID" value="NZ_BAAAHE010000044.1"/>
</dbReference>
<evidence type="ECO:0000313" key="3">
    <source>
        <dbReference type="Proteomes" id="UP001500957"/>
    </source>
</evidence>